<sequence>MKNKGSLCDGVLGGICEAVKDYIGMVKIIYYDGARRSSHGEPGEVAGNCRGTAGKEGPQAFATMDAEVGETLDGTPRKKVGLQEMSK</sequence>
<reference evidence="1 2" key="1">
    <citation type="journal article" date="2018" name="Mol. Plant">
        <title>The genome of Artemisia annua provides insight into the evolution of Asteraceae family and artemisinin biosynthesis.</title>
        <authorList>
            <person name="Shen Q."/>
            <person name="Zhang L."/>
            <person name="Liao Z."/>
            <person name="Wang S."/>
            <person name="Yan T."/>
            <person name="Shi P."/>
            <person name="Liu M."/>
            <person name="Fu X."/>
            <person name="Pan Q."/>
            <person name="Wang Y."/>
            <person name="Lv Z."/>
            <person name="Lu X."/>
            <person name="Zhang F."/>
            <person name="Jiang W."/>
            <person name="Ma Y."/>
            <person name="Chen M."/>
            <person name="Hao X."/>
            <person name="Li L."/>
            <person name="Tang Y."/>
            <person name="Lv G."/>
            <person name="Zhou Y."/>
            <person name="Sun X."/>
            <person name="Brodelius P.E."/>
            <person name="Rose J.K.C."/>
            <person name="Tang K."/>
        </authorList>
    </citation>
    <scope>NUCLEOTIDE SEQUENCE [LARGE SCALE GENOMIC DNA]</scope>
    <source>
        <strain evidence="2">cv. Huhao1</strain>
        <tissue evidence="1">Leaf</tissue>
    </source>
</reference>
<dbReference type="EMBL" id="PKPP01000463">
    <property type="protein sequence ID" value="PWA92440.1"/>
    <property type="molecule type" value="Genomic_DNA"/>
</dbReference>
<evidence type="ECO:0000313" key="2">
    <source>
        <dbReference type="Proteomes" id="UP000245207"/>
    </source>
</evidence>
<gene>
    <name evidence="1" type="ORF">CTI12_AA079090</name>
</gene>
<name>A0A2U1Q350_ARTAN</name>
<evidence type="ECO:0000313" key="1">
    <source>
        <dbReference type="EMBL" id="PWA92440.1"/>
    </source>
</evidence>
<dbReference type="AlphaFoldDB" id="A0A2U1Q350"/>
<dbReference type="Proteomes" id="UP000245207">
    <property type="component" value="Unassembled WGS sequence"/>
</dbReference>
<proteinExistence type="predicted"/>
<accession>A0A2U1Q350</accession>
<comment type="caution">
    <text evidence="1">The sequence shown here is derived from an EMBL/GenBank/DDBJ whole genome shotgun (WGS) entry which is preliminary data.</text>
</comment>
<organism evidence="1 2">
    <name type="scientific">Artemisia annua</name>
    <name type="common">Sweet wormwood</name>
    <dbReference type="NCBI Taxonomy" id="35608"/>
    <lineage>
        <taxon>Eukaryota</taxon>
        <taxon>Viridiplantae</taxon>
        <taxon>Streptophyta</taxon>
        <taxon>Embryophyta</taxon>
        <taxon>Tracheophyta</taxon>
        <taxon>Spermatophyta</taxon>
        <taxon>Magnoliopsida</taxon>
        <taxon>eudicotyledons</taxon>
        <taxon>Gunneridae</taxon>
        <taxon>Pentapetalae</taxon>
        <taxon>asterids</taxon>
        <taxon>campanulids</taxon>
        <taxon>Asterales</taxon>
        <taxon>Asteraceae</taxon>
        <taxon>Asteroideae</taxon>
        <taxon>Anthemideae</taxon>
        <taxon>Artemisiinae</taxon>
        <taxon>Artemisia</taxon>
    </lineage>
</organism>
<protein>
    <submittedName>
        <fullName evidence="1">Uncharacterized protein</fullName>
    </submittedName>
</protein>
<keyword evidence="2" id="KW-1185">Reference proteome</keyword>